<dbReference type="FunCoup" id="S7W8M1">
    <property type="interactions" value="32"/>
</dbReference>
<dbReference type="SMART" id="SM00164">
    <property type="entry name" value="TBC"/>
    <property type="match status" value="1"/>
</dbReference>
<dbReference type="PANTHER" id="PTHR22957">
    <property type="entry name" value="TBC1 DOMAIN FAMILY MEMBER GTPASE-ACTIVATING PROTEIN"/>
    <property type="match status" value="1"/>
</dbReference>
<dbReference type="PROSITE" id="PS50086">
    <property type="entry name" value="TBC_RABGAP"/>
    <property type="match status" value="1"/>
</dbReference>
<organism evidence="2 3">
    <name type="scientific">Spraguea lophii (strain 42_110)</name>
    <name type="common">Microsporidian parasite</name>
    <dbReference type="NCBI Taxonomy" id="1358809"/>
    <lineage>
        <taxon>Eukaryota</taxon>
        <taxon>Fungi</taxon>
        <taxon>Fungi incertae sedis</taxon>
        <taxon>Microsporidia</taxon>
        <taxon>Spragueidae</taxon>
        <taxon>Spraguea</taxon>
    </lineage>
</organism>
<dbReference type="InterPro" id="IPR035969">
    <property type="entry name" value="Rab-GAP_TBC_sf"/>
</dbReference>
<dbReference type="InParanoid" id="S7W8M1"/>
<feature type="domain" description="Rab-GAP TBC" evidence="1">
    <location>
        <begin position="43"/>
        <end position="323"/>
    </location>
</feature>
<dbReference type="PANTHER" id="PTHR22957:SF27">
    <property type="entry name" value="TBC1 DOMAIN FAMILY MEMBER 13"/>
    <property type="match status" value="1"/>
</dbReference>
<dbReference type="GO" id="GO:0006886">
    <property type="term" value="P:intracellular protein transport"/>
    <property type="evidence" value="ECO:0007669"/>
    <property type="project" value="TreeGrafter"/>
</dbReference>
<gene>
    <name evidence="2" type="ORF">SLOPH_2293</name>
</gene>
<dbReference type="Gene3D" id="1.10.472.80">
    <property type="entry name" value="Ypt/Rab-GAP domain of gyp1p, domain 3"/>
    <property type="match status" value="1"/>
</dbReference>
<name>S7W8M1_SPRLO</name>
<evidence type="ECO:0000259" key="1">
    <source>
        <dbReference type="PROSITE" id="PS50086"/>
    </source>
</evidence>
<dbReference type="InterPro" id="IPR000195">
    <property type="entry name" value="Rab-GAP-TBC_dom"/>
</dbReference>
<dbReference type="Gene3D" id="1.10.8.270">
    <property type="entry name" value="putative rabgap domain of human tbc1 domain family member 14 like domains"/>
    <property type="match status" value="1"/>
</dbReference>
<dbReference type="Proteomes" id="UP000014978">
    <property type="component" value="Unassembled WGS sequence"/>
</dbReference>
<dbReference type="EMBL" id="ATCN01001045">
    <property type="protein sequence ID" value="EPR78087.1"/>
    <property type="molecule type" value="Genomic_DNA"/>
</dbReference>
<dbReference type="OMA" id="WLNSPMW"/>
<protein>
    <submittedName>
        <fullName evidence="2">TBC1 domain family member 13</fullName>
    </submittedName>
</protein>
<proteinExistence type="predicted"/>
<dbReference type="VEuPathDB" id="MicrosporidiaDB:SLOPH_2293"/>
<comment type="caution">
    <text evidence="2">The sequence shown here is derived from an EMBL/GenBank/DDBJ whole genome shotgun (WGS) entry which is preliminary data.</text>
</comment>
<dbReference type="SUPFAM" id="SSF47923">
    <property type="entry name" value="Ypt/Rab-GAP domain of gyp1p"/>
    <property type="match status" value="2"/>
</dbReference>
<evidence type="ECO:0000313" key="2">
    <source>
        <dbReference type="EMBL" id="EPR78087.1"/>
    </source>
</evidence>
<keyword evidence="3" id="KW-1185">Reference proteome</keyword>
<dbReference type="Pfam" id="PF00566">
    <property type="entry name" value="RabGAP-TBC"/>
    <property type="match status" value="1"/>
</dbReference>
<dbReference type="OrthoDB" id="27140at2759"/>
<dbReference type="AlphaFoldDB" id="S7W8M1"/>
<dbReference type="GO" id="GO:0005096">
    <property type="term" value="F:GTPase activator activity"/>
    <property type="evidence" value="ECO:0007669"/>
    <property type="project" value="TreeGrafter"/>
</dbReference>
<reference evidence="3" key="1">
    <citation type="journal article" date="2013" name="PLoS Genet.">
        <title>The genome of Spraguea lophii and the basis of host-microsporidian interactions.</title>
        <authorList>
            <person name="Campbell S.E."/>
            <person name="Williams T.A."/>
            <person name="Yousuf A."/>
            <person name="Soanes D.M."/>
            <person name="Paszkiewicz K.H."/>
            <person name="Williams B.A.P."/>
        </authorList>
    </citation>
    <scope>NUCLEOTIDE SEQUENCE [LARGE SCALE GENOMIC DNA]</scope>
    <source>
        <strain evidence="3">42_110</strain>
    </source>
</reference>
<evidence type="ECO:0000313" key="3">
    <source>
        <dbReference type="Proteomes" id="UP000014978"/>
    </source>
</evidence>
<sequence length="384" mass="45727">MSYFYIDEQTEFKLYKRIKEQLNWKNGISRNISELKNYCYYGYSNNELRPKYWKLFLNYLPDNKFRTEYFLKDRRKSYVYYTQRIKNGCNVVEDDMNRTILFTKDENIENEKKECSKNINSTSVSSDDMDYQDNISPNEDKLVDEPEYTDDNLPADNLPEPTQNIYHKKCKFLDSTVFDGSETHRDVIKRILLTYKSTNVTIGYVQGMNMLLIPIYYVFVNSSDIEDVKYAEADAFFCFLNLMCEIGDCFVPGLDFDQQLGIKRKLEAVIEILKEYDDELYNKLSDNNILELPFHLRWVTILLAHEFSIDETIILWDRLLADINRFEMVQYCCVGILVLYKNEIMKNTHDKIMEILQDINVDDVLKIFYIGDEIRRKIKSKTTK</sequence>
<accession>S7W8M1</accession>
<dbReference type="HOGENOM" id="CLU_018687_0_1_1"/>